<dbReference type="SUPFAM" id="SSF46785">
    <property type="entry name" value="Winged helix' DNA-binding domain"/>
    <property type="match status" value="1"/>
</dbReference>
<dbReference type="PROSITE" id="PS50995">
    <property type="entry name" value="HTH_MARR_2"/>
    <property type="match status" value="1"/>
</dbReference>
<accession>A0A1I3G3B4</accession>
<dbReference type="PANTHER" id="PTHR42756:SF1">
    <property type="entry name" value="TRANSCRIPTIONAL REPRESSOR OF EMRAB OPERON"/>
    <property type="match status" value="1"/>
</dbReference>
<dbReference type="InterPro" id="IPR036388">
    <property type="entry name" value="WH-like_DNA-bd_sf"/>
</dbReference>
<evidence type="ECO:0000256" key="2">
    <source>
        <dbReference type="ARBA" id="ARBA00023125"/>
    </source>
</evidence>
<dbReference type="PANTHER" id="PTHR42756">
    <property type="entry name" value="TRANSCRIPTIONAL REGULATOR, MARR"/>
    <property type="match status" value="1"/>
</dbReference>
<evidence type="ECO:0000313" key="7">
    <source>
        <dbReference type="Proteomes" id="UP000199040"/>
    </source>
</evidence>
<evidence type="ECO:0000259" key="5">
    <source>
        <dbReference type="PROSITE" id="PS50995"/>
    </source>
</evidence>
<reference evidence="6 7" key="1">
    <citation type="submission" date="2016-10" db="EMBL/GenBank/DDBJ databases">
        <authorList>
            <person name="de Groot N.N."/>
        </authorList>
    </citation>
    <scope>NUCLEOTIDE SEQUENCE [LARGE SCALE GENOMIC DNA]</scope>
    <source>
        <strain evidence="6 7">CGMCC 1.6848</strain>
    </source>
</reference>
<protein>
    <submittedName>
        <fullName evidence="6">Transcriptional regulator, MarR family</fullName>
    </submittedName>
</protein>
<name>A0A1I3G3B4_9GAMM</name>
<dbReference type="SMART" id="SM00347">
    <property type="entry name" value="HTH_MARR"/>
    <property type="match status" value="1"/>
</dbReference>
<dbReference type="AlphaFoldDB" id="A0A1I3G3B4"/>
<dbReference type="EMBL" id="FOPY01000025">
    <property type="protein sequence ID" value="SFI17975.1"/>
    <property type="molecule type" value="Genomic_DNA"/>
</dbReference>
<keyword evidence="2" id="KW-0238">DNA-binding</keyword>
<evidence type="ECO:0000256" key="1">
    <source>
        <dbReference type="ARBA" id="ARBA00023015"/>
    </source>
</evidence>
<dbReference type="GO" id="GO:0003677">
    <property type="term" value="F:DNA binding"/>
    <property type="evidence" value="ECO:0007669"/>
    <property type="project" value="UniProtKB-KW"/>
</dbReference>
<feature type="domain" description="HTH marR-type" evidence="5">
    <location>
        <begin position="22"/>
        <end position="154"/>
    </location>
</feature>
<dbReference type="STRING" id="442341.SAMN04487959_1253"/>
<dbReference type="Gene3D" id="1.10.10.10">
    <property type="entry name" value="Winged helix-like DNA-binding domain superfamily/Winged helix DNA-binding domain"/>
    <property type="match status" value="1"/>
</dbReference>
<evidence type="ECO:0000313" key="6">
    <source>
        <dbReference type="EMBL" id="SFI17975.1"/>
    </source>
</evidence>
<proteinExistence type="predicted"/>
<feature type="compositionally biased region" description="Basic and acidic residues" evidence="4">
    <location>
        <begin position="12"/>
        <end position="21"/>
    </location>
</feature>
<sequence>MPRQFVTPPEEPEGHTFSDDESPRVAYLVGRLDRALRKHIGDAVRPLGLTMQQYTALSVLAKRSPLSNAQLADKSLVSPQAANEMVKLMEQKGLVERCPDPNHGRIIQIRMTDEGQRVLGECDKEVMALEHCMMESMTSQQRVTFQRHIKEALKALGAGLVETD</sequence>
<dbReference type="Proteomes" id="UP000199040">
    <property type="component" value="Unassembled WGS sequence"/>
</dbReference>
<dbReference type="RefSeq" id="WP_092850281.1">
    <property type="nucleotide sequence ID" value="NZ_FOPY01000025.1"/>
</dbReference>
<evidence type="ECO:0000256" key="3">
    <source>
        <dbReference type="ARBA" id="ARBA00023163"/>
    </source>
</evidence>
<dbReference type="GO" id="GO:0003700">
    <property type="term" value="F:DNA-binding transcription factor activity"/>
    <property type="evidence" value="ECO:0007669"/>
    <property type="project" value="InterPro"/>
</dbReference>
<feature type="region of interest" description="Disordered" evidence="4">
    <location>
        <begin position="1"/>
        <end position="21"/>
    </location>
</feature>
<organism evidence="6 7">
    <name type="scientific">Modicisalibacter xianhensis</name>
    <dbReference type="NCBI Taxonomy" id="442341"/>
    <lineage>
        <taxon>Bacteria</taxon>
        <taxon>Pseudomonadati</taxon>
        <taxon>Pseudomonadota</taxon>
        <taxon>Gammaproteobacteria</taxon>
        <taxon>Oceanospirillales</taxon>
        <taxon>Halomonadaceae</taxon>
        <taxon>Modicisalibacter</taxon>
    </lineage>
</organism>
<evidence type="ECO:0000256" key="4">
    <source>
        <dbReference type="SAM" id="MobiDB-lite"/>
    </source>
</evidence>
<gene>
    <name evidence="6" type="ORF">SAMN04487959_1253</name>
</gene>
<keyword evidence="7" id="KW-1185">Reference proteome</keyword>
<keyword evidence="1" id="KW-0805">Transcription regulation</keyword>
<dbReference type="InterPro" id="IPR036390">
    <property type="entry name" value="WH_DNA-bd_sf"/>
</dbReference>
<dbReference type="Pfam" id="PF12802">
    <property type="entry name" value="MarR_2"/>
    <property type="match status" value="1"/>
</dbReference>
<keyword evidence="3" id="KW-0804">Transcription</keyword>
<dbReference type="InterPro" id="IPR000835">
    <property type="entry name" value="HTH_MarR-typ"/>
</dbReference>